<dbReference type="AlphaFoldDB" id="A0A162L511"/>
<dbReference type="Pfam" id="PF00126">
    <property type="entry name" value="HTH_1"/>
    <property type="match status" value="1"/>
</dbReference>
<evidence type="ECO:0000256" key="3">
    <source>
        <dbReference type="ARBA" id="ARBA00023125"/>
    </source>
</evidence>
<dbReference type="PANTHER" id="PTHR30346">
    <property type="entry name" value="TRANSCRIPTIONAL DUAL REGULATOR HCAR-RELATED"/>
    <property type="match status" value="1"/>
</dbReference>
<evidence type="ECO:0000256" key="2">
    <source>
        <dbReference type="ARBA" id="ARBA00023015"/>
    </source>
</evidence>
<keyword evidence="3" id="KW-0238">DNA-binding</keyword>
<feature type="domain" description="HTH lysR-type" evidence="5">
    <location>
        <begin position="1"/>
        <end position="58"/>
    </location>
</feature>
<evidence type="ECO:0000256" key="1">
    <source>
        <dbReference type="ARBA" id="ARBA00009437"/>
    </source>
</evidence>
<organism evidence="6 7">
    <name type="scientific">Tistrella mobilis</name>
    <dbReference type="NCBI Taxonomy" id="171437"/>
    <lineage>
        <taxon>Bacteria</taxon>
        <taxon>Pseudomonadati</taxon>
        <taxon>Pseudomonadota</taxon>
        <taxon>Alphaproteobacteria</taxon>
        <taxon>Geminicoccales</taxon>
        <taxon>Geminicoccaceae</taxon>
        <taxon>Tistrella</taxon>
    </lineage>
</organism>
<protein>
    <recommendedName>
        <fullName evidence="5">HTH lysR-type domain-containing protein</fullName>
    </recommendedName>
</protein>
<dbReference type="Proteomes" id="UP000075787">
    <property type="component" value="Unassembled WGS sequence"/>
</dbReference>
<sequence>MDLYQIRYFLAVAETGSFTKAAERVFVTQPTLSAGIRKLEDGLGTPLFIRRARRVELTEAGQRFQPHARVILQEAAIAEQAARRGADRQGFRLGVLKTLPVERIAALLTQFADGQRDVDVDLFEGTVPEIDEALTAGRIDAAITRIADDADRAQAAPLFRDRYRIAVSERNPLARRSQLRIPELDGLPFILRRHCELMGDIRRNFLAGGARPRIVHRSTQDEWTVALVAADLGLALMPQSFERPGIAMIPIIDYEPTRLIGLAWHGAPDEATTLFRAFAASHDWHAGSSAPVPQVAAGWMR</sequence>
<dbReference type="GO" id="GO:0032993">
    <property type="term" value="C:protein-DNA complex"/>
    <property type="evidence" value="ECO:0007669"/>
    <property type="project" value="TreeGrafter"/>
</dbReference>
<dbReference type="InterPro" id="IPR036390">
    <property type="entry name" value="WH_DNA-bd_sf"/>
</dbReference>
<dbReference type="Gene3D" id="1.10.10.10">
    <property type="entry name" value="Winged helix-like DNA-binding domain superfamily/Winged helix DNA-binding domain"/>
    <property type="match status" value="1"/>
</dbReference>
<accession>A0A162L511</accession>
<dbReference type="EMBL" id="LPZR01000115">
    <property type="protein sequence ID" value="KYO53373.1"/>
    <property type="molecule type" value="Genomic_DNA"/>
</dbReference>
<dbReference type="PROSITE" id="PS50931">
    <property type="entry name" value="HTH_LYSR"/>
    <property type="match status" value="1"/>
</dbReference>
<dbReference type="RefSeq" id="WP_014746096.1">
    <property type="nucleotide sequence ID" value="NZ_CP121013.1"/>
</dbReference>
<dbReference type="InterPro" id="IPR005119">
    <property type="entry name" value="LysR_subst-bd"/>
</dbReference>
<dbReference type="CDD" id="cd05466">
    <property type="entry name" value="PBP2_LTTR_substrate"/>
    <property type="match status" value="1"/>
</dbReference>
<evidence type="ECO:0000256" key="4">
    <source>
        <dbReference type="ARBA" id="ARBA00023163"/>
    </source>
</evidence>
<dbReference type="InterPro" id="IPR036388">
    <property type="entry name" value="WH-like_DNA-bd_sf"/>
</dbReference>
<dbReference type="GO" id="GO:0003700">
    <property type="term" value="F:DNA-binding transcription factor activity"/>
    <property type="evidence" value="ECO:0007669"/>
    <property type="project" value="InterPro"/>
</dbReference>
<proteinExistence type="inferred from homology"/>
<evidence type="ECO:0000313" key="6">
    <source>
        <dbReference type="EMBL" id="KYO53373.1"/>
    </source>
</evidence>
<dbReference type="SUPFAM" id="SSF53850">
    <property type="entry name" value="Periplasmic binding protein-like II"/>
    <property type="match status" value="1"/>
</dbReference>
<dbReference type="Gene3D" id="3.40.190.10">
    <property type="entry name" value="Periplasmic binding protein-like II"/>
    <property type="match status" value="2"/>
</dbReference>
<comment type="caution">
    <text evidence="6">The sequence shown here is derived from an EMBL/GenBank/DDBJ whole genome shotgun (WGS) entry which is preliminary data.</text>
</comment>
<dbReference type="GeneID" id="97243376"/>
<dbReference type="Pfam" id="PF03466">
    <property type="entry name" value="LysR_substrate"/>
    <property type="match status" value="1"/>
</dbReference>
<comment type="similarity">
    <text evidence="1">Belongs to the LysR transcriptional regulatory family.</text>
</comment>
<dbReference type="GO" id="GO:0003677">
    <property type="term" value="F:DNA binding"/>
    <property type="evidence" value="ECO:0007669"/>
    <property type="project" value="UniProtKB-KW"/>
</dbReference>
<dbReference type="PRINTS" id="PR00039">
    <property type="entry name" value="HTHLYSR"/>
</dbReference>
<dbReference type="FunFam" id="1.10.10.10:FF:000001">
    <property type="entry name" value="LysR family transcriptional regulator"/>
    <property type="match status" value="1"/>
</dbReference>
<name>A0A162L511_9PROT</name>
<evidence type="ECO:0000259" key="5">
    <source>
        <dbReference type="PROSITE" id="PS50931"/>
    </source>
</evidence>
<keyword evidence="2" id="KW-0805">Transcription regulation</keyword>
<evidence type="ECO:0000313" key="7">
    <source>
        <dbReference type="Proteomes" id="UP000075787"/>
    </source>
</evidence>
<dbReference type="PANTHER" id="PTHR30346:SF28">
    <property type="entry name" value="HTH-TYPE TRANSCRIPTIONAL REGULATOR CYNR"/>
    <property type="match status" value="1"/>
</dbReference>
<keyword evidence="4" id="KW-0804">Transcription</keyword>
<dbReference type="OMA" id="WCPIRAT"/>
<dbReference type="InterPro" id="IPR000847">
    <property type="entry name" value="LysR_HTH_N"/>
</dbReference>
<gene>
    <name evidence="6" type="ORF">AUP44_26755</name>
</gene>
<dbReference type="SUPFAM" id="SSF46785">
    <property type="entry name" value="Winged helix' DNA-binding domain"/>
    <property type="match status" value="1"/>
</dbReference>
<reference evidence="6 7" key="1">
    <citation type="submission" date="2015-12" db="EMBL/GenBank/DDBJ databases">
        <title>Genome sequence of Tistrella mobilis MCCC 1A02139.</title>
        <authorList>
            <person name="Lu L."/>
            <person name="Lai Q."/>
            <person name="Shao Z."/>
            <person name="Qian P."/>
        </authorList>
    </citation>
    <scope>NUCLEOTIDE SEQUENCE [LARGE SCALE GENOMIC DNA]</scope>
    <source>
        <strain evidence="6 7">MCCC 1A02139</strain>
    </source>
</reference>